<evidence type="ECO:0000256" key="1">
    <source>
        <dbReference type="SAM" id="MobiDB-lite"/>
    </source>
</evidence>
<evidence type="ECO:0000313" key="2">
    <source>
        <dbReference type="EMBL" id="EEQ95435.1"/>
    </source>
</evidence>
<dbReference type="AlphaFoldDB" id="C4WFQ7"/>
<dbReference type="HOGENOM" id="CLU_088841_0_0_5"/>
<evidence type="ECO:0008006" key="4">
    <source>
        <dbReference type="Google" id="ProtNLM"/>
    </source>
</evidence>
<comment type="caution">
    <text evidence="2">The sequence shown here is derived from an EMBL/GenBank/DDBJ whole genome shotgun (WGS) entry which is preliminary data.</text>
</comment>
<accession>C4WFQ7</accession>
<reference evidence="2 3" key="1">
    <citation type="submission" date="2009-05" db="EMBL/GenBank/DDBJ databases">
        <authorList>
            <person name="Setubal J.C."/>
            <person name="Boyle S."/>
            <person name="Crasta O.R."/>
            <person name="Gillespie J.J."/>
            <person name="Kenyon R.W."/>
            <person name="Lu J."/>
            <person name="Mane S."/>
            <person name="Nagrani S."/>
            <person name="Shallom J.M."/>
            <person name="Shallom S."/>
            <person name="Shukla M."/>
            <person name="Snyder E.E."/>
            <person name="Sobral B.W."/>
            <person name="Wattam A.R."/>
            <person name="Will R."/>
            <person name="Williams K."/>
            <person name="Yoo H."/>
            <person name="Munk C."/>
            <person name="Tapia R."/>
            <person name="Green L."/>
            <person name="Rogers Y."/>
            <person name="Detter J.C."/>
            <person name="Bruce D."/>
            <person name="Brettin T.S."/>
            <person name="Tsolis R."/>
        </authorList>
    </citation>
    <scope>NUCLEOTIDE SEQUENCE [LARGE SCALE GENOMIC DNA]</scope>
    <source>
        <strain evidence="2 3">LMG 3301</strain>
    </source>
</reference>
<organism evidence="2 3">
    <name type="scientific">Brucella intermedia LMG 3301</name>
    <dbReference type="NCBI Taxonomy" id="641118"/>
    <lineage>
        <taxon>Bacteria</taxon>
        <taxon>Pseudomonadati</taxon>
        <taxon>Pseudomonadota</taxon>
        <taxon>Alphaproteobacteria</taxon>
        <taxon>Hyphomicrobiales</taxon>
        <taxon>Brucellaceae</taxon>
        <taxon>Brucella/Ochrobactrum group</taxon>
        <taxon>Brucella</taxon>
    </lineage>
</organism>
<sequence length="187" mass="20497">MRMTDKPALTYPVPVLHLPQKGVTVKIGTDEKERAALAADHGLEAVNAFAAEFLITPWKKDGIRVRGRIDAEIVQSCVVTLEPLTNSIAEEVDTIFVPKNSRLARIQLDDSGEMLLDAEGADSPEVFVGDKIDVGAIAEEFFDLAIDPYPRKPGLPDDSEPKVFGDDDGEEKPVSPFAKLSEWQKKP</sequence>
<evidence type="ECO:0000313" key="3">
    <source>
        <dbReference type="Proteomes" id="UP000004386"/>
    </source>
</evidence>
<dbReference type="Proteomes" id="UP000004386">
    <property type="component" value="Unassembled WGS sequence"/>
</dbReference>
<name>C4WFQ7_9HYPH</name>
<gene>
    <name evidence="2" type="ORF">OINT_1000805</name>
</gene>
<feature type="region of interest" description="Disordered" evidence="1">
    <location>
        <begin position="148"/>
        <end position="187"/>
    </location>
</feature>
<dbReference type="InterPro" id="IPR003772">
    <property type="entry name" value="YceD"/>
</dbReference>
<proteinExistence type="predicted"/>
<dbReference type="Pfam" id="PF02620">
    <property type="entry name" value="YceD"/>
    <property type="match status" value="1"/>
</dbReference>
<protein>
    <recommendedName>
        <fullName evidence="4">Metal-binding protein</fullName>
    </recommendedName>
</protein>
<dbReference type="EMBL" id="ACQA01000001">
    <property type="protein sequence ID" value="EEQ95435.1"/>
    <property type="molecule type" value="Genomic_DNA"/>
</dbReference>